<proteinExistence type="predicted"/>
<keyword evidence="3" id="KW-1185">Reference proteome</keyword>
<dbReference type="Proteomes" id="UP001234989">
    <property type="component" value="Chromosome 9"/>
</dbReference>
<evidence type="ECO:0000313" key="3">
    <source>
        <dbReference type="Proteomes" id="UP001234989"/>
    </source>
</evidence>
<evidence type="ECO:0000313" key="2">
    <source>
        <dbReference type="EMBL" id="WMV47440.1"/>
    </source>
</evidence>
<keyword evidence="1" id="KW-0732">Signal</keyword>
<organism evidence="2 3">
    <name type="scientific">Solanum verrucosum</name>
    <dbReference type="NCBI Taxonomy" id="315347"/>
    <lineage>
        <taxon>Eukaryota</taxon>
        <taxon>Viridiplantae</taxon>
        <taxon>Streptophyta</taxon>
        <taxon>Embryophyta</taxon>
        <taxon>Tracheophyta</taxon>
        <taxon>Spermatophyta</taxon>
        <taxon>Magnoliopsida</taxon>
        <taxon>eudicotyledons</taxon>
        <taxon>Gunneridae</taxon>
        <taxon>Pentapetalae</taxon>
        <taxon>asterids</taxon>
        <taxon>lamiids</taxon>
        <taxon>Solanales</taxon>
        <taxon>Solanaceae</taxon>
        <taxon>Solanoideae</taxon>
        <taxon>Solaneae</taxon>
        <taxon>Solanum</taxon>
    </lineage>
</organism>
<reference evidence="2" key="1">
    <citation type="submission" date="2023-08" db="EMBL/GenBank/DDBJ databases">
        <title>A de novo genome assembly of Solanum verrucosum Schlechtendal, a Mexican diploid species geographically isolated from the other diploid A-genome species in potato relatives.</title>
        <authorList>
            <person name="Hosaka K."/>
        </authorList>
    </citation>
    <scope>NUCLEOTIDE SEQUENCE</scope>
    <source>
        <tissue evidence="2">Young leaves</tissue>
    </source>
</reference>
<gene>
    <name evidence="2" type="ORF">MTR67_040825</name>
</gene>
<feature type="signal peptide" evidence="1">
    <location>
        <begin position="1"/>
        <end position="20"/>
    </location>
</feature>
<protein>
    <submittedName>
        <fullName evidence="2">Uncharacterized protein</fullName>
    </submittedName>
</protein>
<dbReference type="EMBL" id="CP133620">
    <property type="protein sequence ID" value="WMV47440.1"/>
    <property type="molecule type" value="Genomic_DNA"/>
</dbReference>
<evidence type="ECO:0000256" key="1">
    <source>
        <dbReference type="SAM" id="SignalP"/>
    </source>
</evidence>
<dbReference type="InterPro" id="IPR040404">
    <property type="entry name" value="Phylloplanin-like"/>
</dbReference>
<dbReference type="PANTHER" id="PTHR34458">
    <property type="entry name" value="POLLEN OLE E 1 ALLERGEN AND EXTENSIN FAMILY PROTEIN-RELATED"/>
    <property type="match status" value="1"/>
</dbReference>
<feature type="chain" id="PRO_5042275518" evidence="1">
    <location>
        <begin position="21"/>
        <end position="142"/>
    </location>
</feature>
<sequence>MCFICLFILVLITTSDVASGQSSIVGVQIVGGPVTCSATGNPPGPGLVGVNGTISCDGGNTTLATFVTGALGLFSTGVLPAVQQILSSTGSCAAIVALPVANCTILPSTGILQAPLMMTTTIIQTALGRIAMFVPRVFQLVA</sequence>
<dbReference type="AlphaFoldDB" id="A0AAF0UJ80"/>
<dbReference type="PANTHER" id="PTHR34458:SF11">
    <property type="entry name" value="MD-2-RELATED LIPID-RECOGNITION DOMAIN-CONTAINING PROTEIN"/>
    <property type="match status" value="1"/>
</dbReference>
<accession>A0AAF0UJ80</accession>
<name>A0AAF0UJ80_SOLVR</name>